<dbReference type="Pfam" id="PF00147">
    <property type="entry name" value="Fibrinogen_C"/>
    <property type="match status" value="1"/>
</dbReference>
<dbReference type="EMBL" id="JAWDGP010003820">
    <property type="protein sequence ID" value="KAK3770556.1"/>
    <property type="molecule type" value="Genomic_DNA"/>
</dbReference>
<dbReference type="AlphaFoldDB" id="A0AAE0ZKF5"/>
<dbReference type="SUPFAM" id="SSF56496">
    <property type="entry name" value="Fibrinogen C-terminal domain-like"/>
    <property type="match status" value="1"/>
</dbReference>
<comment type="caution">
    <text evidence="2">The sequence shown here is derived from an EMBL/GenBank/DDBJ whole genome shotgun (WGS) entry which is preliminary data.</text>
</comment>
<evidence type="ECO:0000313" key="2">
    <source>
        <dbReference type="EMBL" id="KAK3770556.1"/>
    </source>
</evidence>
<evidence type="ECO:0000313" key="3">
    <source>
        <dbReference type="Proteomes" id="UP001283361"/>
    </source>
</evidence>
<dbReference type="SMART" id="SM00186">
    <property type="entry name" value="FBG"/>
    <property type="match status" value="1"/>
</dbReference>
<dbReference type="InterPro" id="IPR036056">
    <property type="entry name" value="Fibrinogen-like_C"/>
</dbReference>
<dbReference type="Gene3D" id="3.90.215.10">
    <property type="entry name" value="Gamma Fibrinogen, chain A, domain 1"/>
    <property type="match status" value="1"/>
</dbReference>
<accession>A0AAE0ZKF5</accession>
<dbReference type="InterPro" id="IPR002181">
    <property type="entry name" value="Fibrinogen_a/b/g_C_dom"/>
</dbReference>
<evidence type="ECO:0000259" key="1">
    <source>
        <dbReference type="SMART" id="SM00186"/>
    </source>
</evidence>
<dbReference type="PANTHER" id="PTHR19143">
    <property type="entry name" value="FIBRINOGEN/TENASCIN/ANGIOPOEITIN"/>
    <property type="match status" value="1"/>
</dbReference>
<name>A0AAE0ZKF5_9GAST</name>
<feature type="domain" description="Fibrinogen C-terminal" evidence="1">
    <location>
        <begin position="50"/>
        <end position="190"/>
    </location>
</feature>
<gene>
    <name evidence="2" type="ORF">RRG08_066636</name>
</gene>
<organism evidence="2 3">
    <name type="scientific">Elysia crispata</name>
    <name type="common">lettuce slug</name>
    <dbReference type="NCBI Taxonomy" id="231223"/>
    <lineage>
        <taxon>Eukaryota</taxon>
        <taxon>Metazoa</taxon>
        <taxon>Spiralia</taxon>
        <taxon>Lophotrochozoa</taxon>
        <taxon>Mollusca</taxon>
        <taxon>Gastropoda</taxon>
        <taxon>Heterobranchia</taxon>
        <taxon>Euthyneura</taxon>
        <taxon>Panpulmonata</taxon>
        <taxon>Sacoglossa</taxon>
        <taxon>Placobranchoidea</taxon>
        <taxon>Plakobranchidae</taxon>
        <taxon>Elysia</taxon>
    </lineage>
</organism>
<dbReference type="GO" id="GO:0005615">
    <property type="term" value="C:extracellular space"/>
    <property type="evidence" value="ECO:0007669"/>
    <property type="project" value="TreeGrafter"/>
</dbReference>
<sequence>MKKRVYDEQKDALKNVSELFKTTLNNTSDLLSSMESELDLLKTYGQMNLVTVRNETEAIREMLTSGEVSSRCLKNAKTTTAKKTMPVVCIRGLNGAANKTYPKRLRFGELDGDFWLGNEAIHILTYVQPQELRVQLRSGGKDYSANYKRFQVKSESDKYRLQLGAVSSSIDDGNYGLSYSNGAVLQYFRS</sequence>
<dbReference type="Proteomes" id="UP001283361">
    <property type="component" value="Unassembled WGS sequence"/>
</dbReference>
<reference evidence="2" key="1">
    <citation type="journal article" date="2023" name="G3 (Bethesda)">
        <title>A reference genome for the long-term kleptoplast-retaining sea slug Elysia crispata morphotype clarki.</title>
        <authorList>
            <person name="Eastman K.E."/>
            <person name="Pendleton A.L."/>
            <person name="Shaikh M.A."/>
            <person name="Suttiyut T."/>
            <person name="Ogas R."/>
            <person name="Tomko P."/>
            <person name="Gavelis G."/>
            <person name="Widhalm J.R."/>
            <person name="Wisecaver J.H."/>
        </authorList>
    </citation>
    <scope>NUCLEOTIDE SEQUENCE</scope>
    <source>
        <strain evidence="2">ECLA1</strain>
    </source>
</reference>
<dbReference type="InterPro" id="IPR050373">
    <property type="entry name" value="Fibrinogen_C-term_domain"/>
</dbReference>
<proteinExistence type="predicted"/>
<keyword evidence="3" id="KW-1185">Reference proteome</keyword>
<protein>
    <recommendedName>
        <fullName evidence="1">Fibrinogen C-terminal domain-containing protein</fullName>
    </recommendedName>
</protein>
<dbReference type="InterPro" id="IPR014716">
    <property type="entry name" value="Fibrinogen_a/b/g_C_1"/>
</dbReference>